<keyword evidence="7" id="KW-1185">Reference proteome</keyword>
<protein>
    <recommendedName>
        <fullName evidence="8">Crp/Fnr family transcriptional regulator</fullName>
    </recommendedName>
</protein>
<keyword evidence="3" id="KW-0804">Transcription</keyword>
<reference evidence="6 7" key="1">
    <citation type="submission" date="2014-09" db="EMBL/GenBank/DDBJ databases">
        <title>Draft Genome Sequence of Draconibacterium sp. JN14CK-3.</title>
        <authorList>
            <person name="Dong C."/>
            <person name="Lai Q."/>
            <person name="Shao Z."/>
        </authorList>
    </citation>
    <scope>NUCLEOTIDE SEQUENCE [LARGE SCALE GENOMIC DNA]</scope>
    <source>
        <strain evidence="6 7">JN14CK-3</strain>
    </source>
</reference>
<evidence type="ECO:0000259" key="5">
    <source>
        <dbReference type="PROSITE" id="PS51063"/>
    </source>
</evidence>
<comment type="caution">
    <text evidence="6">The sequence shown here is derived from an EMBL/GenBank/DDBJ whole genome shotgun (WGS) entry which is preliminary data.</text>
</comment>
<dbReference type="InterPro" id="IPR014710">
    <property type="entry name" value="RmlC-like_jellyroll"/>
</dbReference>
<evidence type="ECO:0000256" key="2">
    <source>
        <dbReference type="ARBA" id="ARBA00023125"/>
    </source>
</evidence>
<accession>A0A0D8JC28</accession>
<evidence type="ECO:0008006" key="8">
    <source>
        <dbReference type="Google" id="ProtNLM"/>
    </source>
</evidence>
<name>A0A0D8JC28_9BACT</name>
<dbReference type="PANTHER" id="PTHR24567">
    <property type="entry name" value="CRP FAMILY TRANSCRIPTIONAL REGULATORY PROTEIN"/>
    <property type="match status" value="1"/>
</dbReference>
<dbReference type="InterPro" id="IPR000595">
    <property type="entry name" value="cNMP-bd_dom"/>
</dbReference>
<dbReference type="InterPro" id="IPR036390">
    <property type="entry name" value="WH_DNA-bd_sf"/>
</dbReference>
<dbReference type="PROSITE" id="PS51063">
    <property type="entry name" value="HTH_CRP_2"/>
    <property type="match status" value="1"/>
</dbReference>
<dbReference type="Gene3D" id="2.60.120.10">
    <property type="entry name" value="Jelly Rolls"/>
    <property type="match status" value="1"/>
</dbReference>
<dbReference type="InterPro" id="IPR050397">
    <property type="entry name" value="Env_Response_Regulators"/>
</dbReference>
<dbReference type="CDD" id="cd00038">
    <property type="entry name" value="CAP_ED"/>
    <property type="match status" value="1"/>
</dbReference>
<proteinExistence type="predicted"/>
<feature type="domain" description="HTH crp-type" evidence="5">
    <location>
        <begin position="149"/>
        <end position="216"/>
    </location>
</feature>
<dbReference type="PANTHER" id="PTHR24567:SF58">
    <property type="entry name" value="CYCLIC AMP-BINDING REGULATORY PROTEIN"/>
    <property type="match status" value="1"/>
</dbReference>
<dbReference type="Pfam" id="PF00027">
    <property type="entry name" value="cNMP_binding"/>
    <property type="match status" value="1"/>
</dbReference>
<sequence>MIDYSILVKSPLFNGISEEECMTLCSKIHYQVRKFEKDAIVVQGGEEVTNLFVVLSGSVRGEMIDYSGKTVKIEDIEAPRPLAAAFLFGKENKFPVTVTANKKSELLAIPVVEFLKLLQLNTRLLRNYLNNISTRAQFLSQKLHFLSFKTIKEKVAHFLLQQAGDRFHSFELKNTQQQLAELFGVTRPSLARVLGEMQSENLIKIEKKTVTLLDKEGLNSLLENG</sequence>
<dbReference type="GO" id="GO:0003700">
    <property type="term" value="F:DNA-binding transcription factor activity"/>
    <property type="evidence" value="ECO:0007669"/>
    <property type="project" value="TreeGrafter"/>
</dbReference>
<dbReference type="InterPro" id="IPR018490">
    <property type="entry name" value="cNMP-bd_dom_sf"/>
</dbReference>
<feature type="domain" description="Cyclic nucleotide-binding" evidence="4">
    <location>
        <begin position="12"/>
        <end position="135"/>
    </location>
</feature>
<dbReference type="STRING" id="1544798.LH29_00650"/>
<dbReference type="EMBL" id="JRHC01000001">
    <property type="protein sequence ID" value="KJF44081.1"/>
    <property type="molecule type" value="Genomic_DNA"/>
</dbReference>
<keyword evidence="1" id="KW-0805">Transcription regulation</keyword>
<keyword evidence="2" id="KW-0238">DNA-binding</keyword>
<dbReference type="SMART" id="SM00419">
    <property type="entry name" value="HTH_CRP"/>
    <property type="match status" value="1"/>
</dbReference>
<evidence type="ECO:0000313" key="6">
    <source>
        <dbReference type="EMBL" id="KJF44081.1"/>
    </source>
</evidence>
<evidence type="ECO:0000256" key="1">
    <source>
        <dbReference type="ARBA" id="ARBA00023015"/>
    </source>
</evidence>
<dbReference type="Pfam" id="PF13545">
    <property type="entry name" value="HTH_Crp_2"/>
    <property type="match status" value="1"/>
</dbReference>
<dbReference type="SUPFAM" id="SSF46785">
    <property type="entry name" value="Winged helix' DNA-binding domain"/>
    <property type="match status" value="1"/>
</dbReference>
<dbReference type="SMART" id="SM00100">
    <property type="entry name" value="cNMP"/>
    <property type="match status" value="1"/>
</dbReference>
<dbReference type="GO" id="GO:0003677">
    <property type="term" value="F:DNA binding"/>
    <property type="evidence" value="ECO:0007669"/>
    <property type="project" value="UniProtKB-KW"/>
</dbReference>
<evidence type="ECO:0000259" key="4">
    <source>
        <dbReference type="PROSITE" id="PS50042"/>
    </source>
</evidence>
<dbReference type="Proteomes" id="UP000032544">
    <property type="component" value="Unassembled WGS sequence"/>
</dbReference>
<evidence type="ECO:0000313" key="7">
    <source>
        <dbReference type="Proteomes" id="UP000032544"/>
    </source>
</evidence>
<dbReference type="PATRIC" id="fig|1544798.3.peg.132"/>
<gene>
    <name evidence="6" type="ORF">LH29_00650</name>
</gene>
<dbReference type="GO" id="GO:0005829">
    <property type="term" value="C:cytosol"/>
    <property type="evidence" value="ECO:0007669"/>
    <property type="project" value="TreeGrafter"/>
</dbReference>
<dbReference type="RefSeq" id="WP_045025641.1">
    <property type="nucleotide sequence ID" value="NZ_JRHC01000001.1"/>
</dbReference>
<dbReference type="AlphaFoldDB" id="A0A0D8JC28"/>
<dbReference type="OrthoDB" id="1116216at2"/>
<dbReference type="SUPFAM" id="SSF51206">
    <property type="entry name" value="cAMP-binding domain-like"/>
    <property type="match status" value="1"/>
</dbReference>
<dbReference type="PROSITE" id="PS50042">
    <property type="entry name" value="CNMP_BINDING_3"/>
    <property type="match status" value="1"/>
</dbReference>
<evidence type="ECO:0000256" key="3">
    <source>
        <dbReference type="ARBA" id="ARBA00023163"/>
    </source>
</evidence>
<dbReference type="InterPro" id="IPR012318">
    <property type="entry name" value="HTH_CRP"/>
</dbReference>
<organism evidence="6 7">
    <name type="scientific">Draconibacterium sediminis</name>
    <dbReference type="NCBI Taxonomy" id="1544798"/>
    <lineage>
        <taxon>Bacteria</taxon>
        <taxon>Pseudomonadati</taxon>
        <taxon>Bacteroidota</taxon>
        <taxon>Bacteroidia</taxon>
        <taxon>Marinilabiliales</taxon>
        <taxon>Prolixibacteraceae</taxon>
        <taxon>Draconibacterium</taxon>
    </lineage>
</organism>